<dbReference type="InterPro" id="IPR032675">
    <property type="entry name" value="LRR_dom_sf"/>
</dbReference>
<evidence type="ECO:0000256" key="1">
    <source>
        <dbReference type="SAM" id="MobiDB-lite"/>
    </source>
</evidence>
<protein>
    <submittedName>
        <fullName evidence="2">Uncharacterized protein</fullName>
    </submittedName>
</protein>
<name>A0A5C3QV62_9AGAR</name>
<feature type="region of interest" description="Disordered" evidence="1">
    <location>
        <begin position="291"/>
        <end position="312"/>
    </location>
</feature>
<gene>
    <name evidence="2" type="ORF">BDV98DRAFT_591073</name>
</gene>
<sequence>MSTKHLAAQMAAQINEPTEIMASSQQPNYAQAPIHSLPDDILLLFFVKIKKLRLKSPHITTLTNIVGFVRLTFDKLQELEFSGKFYPLIDNGTRSPYHSQQSDKNVILWHLHKLTLSNITGDKDMFLILASFSLVRIPRLETLRLEQVRGGFRTVLEFLATHDREGLRYMKELVMKDTKTNGTTSDGLNHMLHHLAGLEVLSLDGFLYDDDDDEWLEALSWGNPQDKSDSVPIPTQYMTRPDLKRTICPHHRKLDLRRMKVDSRLLQAAVESRTKGGGGGSLREVSFDQLESTDENQGGAGLEWVPQELLDR</sequence>
<evidence type="ECO:0000313" key="3">
    <source>
        <dbReference type="Proteomes" id="UP000305067"/>
    </source>
</evidence>
<dbReference type="Proteomes" id="UP000305067">
    <property type="component" value="Unassembled WGS sequence"/>
</dbReference>
<dbReference type="AlphaFoldDB" id="A0A5C3QV62"/>
<reference evidence="2 3" key="1">
    <citation type="journal article" date="2019" name="Nat. Ecol. Evol.">
        <title>Megaphylogeny resolves global patterns of mushroom evolution.</title>
        <authorList>
            <person name="Varga T."/>
            <person name="Krizsan K."/>
            <person name="Foldi C."/>
            <person name="Dima B."/>
            <person name="Sanchez-Garcia M."/>
            <person name="Sanchez-Ramirez S."/>
            <person name="Szollosi G.J."/>
            <person name="Szarkandi J.G."/>
            <person name="Papp V."/>
            <person name="Albert L."/>
            <person name="Andreopoulos W."/>
            <person name="Angelini C."/>
            <person name="Antonin V."/>
            <person name="Barry K.W."/>
            <person name="Bougher N.L."/>
            <person name="Buchanan P."/>
            <person name="Buyck B."/>
            <person name="Bense V."/>
            <person name="Catcheside P."/>
            <person name="Chovatia M."/>
            <person name="Cooper J."/>
            <person name="Damon W."/>
            <person name="Desjardin D."/>
            <person name="Finy P."/>
            <person name="Geml J."/>
            <person name="Haridas S."/>
            <person name="Hughes K."/>
            <person name="Justo A."/>
            <person name="Karasinski D."/>
            <person name="Kautmanova I."/>
            <person name="Kiss B."/>
            <person name="Kocsube S."/>
            <person name="Kotiranta H."/>
            <person name="LaButti K.M."/>
            <person name="Lechner B.E."/>
            <person name="Liimatainen K."/>
            <person name="Lipzen A."/>
            <person name="Lukacs Z."/>
            <person name="Mihaltcheva S."/>
            <person name="Morgado L.N."/>
            <person name="Niskanen T."/>
            <person name="Noordeloos M.E."/>
            <person name="Ohm R.A."/>
            <person name="Ortiz-Santana B."/>
            <person name="Ovrebo C."/>
            <person name="Racz N."/>
            <person name="Riley R."/>
            <person name="Savchenko A."/>
            <person name="Shiryaev A."/>
            <person name="Soop K."/>
            <person name="Spirin V."/>
            <person name="Szebenyi C."/>
            <person name="Tomsovsky M."/>
            <person name="Tulloss R.E."/>
            <person name="Uehling J."/>
            <person name="Grigoriev I.V."/>
            <person name="Vagvolgyi C."/>
            <person name="Papp T."/>
            <person name="Martin F.M."/>
            <person name="Miettinen O."/>
            <person name="Hibbett D.S."/>
            <person name="Nagy L.G."/>
        </authorList>
    </citation>
    <scope>NUCLEOTIDE SEQUENCE [LARGE SCALE GENOMIC DNA]</scope>
    <source>
        <strain evidence="2 3">CBS 309.79</strain>
    </source>
</reference>
<evidence type="ECO:0000313" key="2">
    <source>
        <dbReference type="EMBL" id="TFL04239.1"/>
    </source>
</evidence>
<dbReference type="SUPFAM" id="SSF52047">
    <property type="entry name" value="RNI-like"/>
    <property type="match status" value="1"/>
</dbReference>
<keyword evidence="3" id="KW-1185">Reference proteome</keyword>
<proteinExistence type="predicted"/>
<organism evidence="2 3">
    <name type="scientific">Pterulicium gracile</name>
    <dbReference type="NCBI Taxonomy" id="1884261"/>
    <lineage>
        <taxon>Eukaryota</taxon>
        <taxon>Fungi</taxon>
        <taxon>Dikarya</taxon>
        <taxon>Basidiomycota</taxon>
        <taxon>Agaricomycotina</taxon>
        <taxon>Agaricomycetes</taxon>
        <taxon>Agaricomycetidae</taxon>
        <taxon>Agaricales</taxon>
        <taxon>Pleurotineae</taxon>
        <taxon>Pterulaceae</taxon>
        <taxon>Pterulicium</taxon>
    </lineage>
</organism>
<dbReference type="Gene3D" id="3.80.10.10">
    <property type="entry name" value="Ribonuclease Inhibitor"/>
    <property type="match status" value="1"/>
</dbReference>
<accession>A0A5C3QV62</accession>
<dbReference type="EMBL" id="ML178819">
    <property type="protein sequence ID" value="TFL04239.1"/>
    <property type="molecule type" value="Genomic_DNA"/>
</dbReference>